<evidence type="ECO:0000313" key="4">
    <source>
        <dbReference type="EMBL" id="KAJ3171805.1"/>
    </source>
</evidence>
<feature type="transmembrane region" description="Helical" evidence="2">
    <location>
        <begin position="463"/>
        <end position="486"/>
    </location>
</feature>
<dbReference type="SUPFAM" id="SSF56219">
    <property type="entry name" value="DNase I-like"/>
    <property type="match status" value="1"/>
</dbReference>
<reference evidence="4" key="1">
    <citation type="submission" date="2020-05" db="EMBL/GenBank/DDBJ databases">
        <title>Phylogenomic resolution of chytrid fungi.</title>
        <authorList>
            <person name="Stajich J.E."/>
            <person name="Amses K."/>
            <person name="Simmons R."/>
            <person name="Seto K."/>
            <person name="Myers J."/>
            <person name="Bonds A."/>
            <person name="Quandt C.A."/>
            <person name="Barry K."/>
            <person name="Liu P."/>
            <person name="Grigoriev I."/>
            <person name="Longcore J.E."/>
            <person name="James T.Y."/>
        </authorList>
    </citation>
    <scope>NUCLEOTIDE SEQUENCE</scope>
    <source>
        <strain evidence="4">JEL0379</strain>
    </source>
</reference>
<feature type="region of interest" description="Disordered" evidence="1">
    <location>
        <begin position="326"/>
        <end position="384"/>
    </location>
</feature>
<dbReference type="SMART" id="SM00128">
    <property type="entry name" value="IPPc"/>
    <property type="match status" value="1"/>
</dbReference>
<comment type="caution">
    <text evidence="4">The sequence shown here is derived from an EMBL/GenBank/DDBJ whole genome shotgun (WGS) entry which is preliminary data.</text>
</comment>
<dbReference type="EMBL" id="JADGJQ010000084">
    <property type="protein sequence ID" value="KAJ3171805.1"/>
    <property type="molecule type" value="Genomic_DNA"/>
</dbReference>
<name>A0AAD5TEA1_9FUNG</name>
<dbReference type="InterPro" id="IPR000300">
    <property type="entry name" value="IPPc"/>
</dbReference>
<proteinExistence type="predicted"/>
<keyword evidence="5" id="KW-1185">Reference proteome</keyword>
<protein>
    <recommendedName>
        <fullName evidence="3">Inositol polyphosphate-related phosphatase domain-containing protein</fullName>
    </recommendedName>
</protein>
<feature type="compositionally biased region" description="Basic and acidic residues" evidence="1">
    <location>
        <begin position="326"/>
        <end position="335"/>
    </location>
</feature>
<dbReference type="Gene3D" id="3.60.10.10">
    <property type="entry name" value="Endonuclease/exonuclease/phosphatase"/>
    <property type="match status" value="1"/>
</dbReference>
<gene>
    <name evidence="4" type="ORF">HDU87_008273</name>
</gene>
<evidence type="ECO:0000256" key="2">
    <source>
        <dbReference type="SAM" id="Phobius"/>
    </source>
</evidence>
<keyword evidence="2" id="KW-0812">Transmembrane</keyword>
<keyword evidence="2" id="KW-1133">Transmembrane helix</keyword>
<dbReference type="GO" id="GO:0046856">
    <property type="term" value="P:phosphatidylinositol dephosphorylation"/>
    <property type="evidence" value="ECO:0007669"/>
    <property type="project" value="InterPro"/>
</dbReference>
<feature type="compositionally biased region" description="Acidic residues" evidence="1">
    <location>
        <begin position="368"/>
        <end position="379"/>
    </location>
</feature>
<accession>A0AAD5TEA1</accession>
<dbReference type="InterPro" id="IPR036691">
    <property type="entry name" value="Endo/exonu/phosph_ase_sf"/>
</dbReference>
<dbReference type="AlphaFoldDB" id="A0AAD5TEA1"/>
<evidence type="ECO:0000313" key="5">
    <source>
        <dbReference type="Proteomes" id="UP001212152"/>
    </source>
</evidence>
<organism evidence="4 5">
    <name type="scientific">Geranomyces variabilis</name>
    <dbReference type="NCBI Taxonomy" id="109894"/>
    <lineage>
        <taxon>Eukaryota</taxon>
        <taxon>Fungi</taxon>
        <taxon>Fungi incertae sedis</taxon>
        <taxon>Chytridiomycota</taxon>
        <taxon>Chytridiomycota incertae sedis</taxon>
        <taxon>Chytridiomycetes</taxon>
        <taxon>Spizellomycetales</taxon>
        <taxon>Powellomycetaceae</taxon>
        <taxon>Geranomyces</taxon>
    </lineage>
</organism>
<feature type="domain" description="Inositol polyphosphate-related phosphatase" evidence="3">
    <location>
        <begin position="1"/>
        <end position="348"/>
    </location>
</feature>
<dbReference type="GO" id="GO:0004439">
    <property type="term" value="F:phosphatidylinositol-4,5-bisphosphate 5-phosphatase activity"/>
    <property type="evidence" value="ECO:0007669"/>
    <property type="project" value="TreeGrafter"/>
</dbReference>
<dbReference type="InterPro" id="IPR046985">
    <property type="entry name" value="IP5"/>
</dbReference>
<dbReference type="PANTHER" id="PTHR11200:SF286">
    <property type="entry name" value="5-PHOSPHATASE, PUTATIVE (AFU_ORTHOLOGUE AFUA_5G07600)-RELATED"/>
    <property type="match status" value="1"/>
</dbReference>
<keyword evidence="2" id="KW-0472">Membrane</keyword>
<dbReference type="Proteomes" id="UP001212152">
    <property type="component" value="Unassembled WGS sequence"/>
</dbReference>
<dbReference type="PANTHER" id="PTHR11200">
    <property type="entry name" value="INOSITOL 5-PHOSPHATASE"/>
    <property type="match status" value="1"/>
</dbReference>
<dbReference type="Pfam" id="PF22669">
    <property type="entry name" value="Exo_endo_phos2"/>
    <property type="match status" value="2"/>
</dbReference>
<evidence type="ECO:0000259" key="3">
    <source>
        <dbReference type="SMART" id="SM00128"/>
    </source>
</evidence>
<sequence>MPLTPDIVAVGFQELISQSLGAILPLGGSCHGDADAATKHAAGRLEYLDFWLKLVLAELNATYGSDDDENGSTYYEPIHIQRMIALGLMVFVKKGDHARAVVREVWEGDVGTGLLGKYPNKGCVAAGLDLDVIDDTPEVPDDGGGGGGIPAFQTVRRTSVCFANAHLGPHEGHDYFLWRNDEVRHILNTLTLQSTREPTVRALDDFAALFFFGDLNYRLMGAGTPDSLARSEYRRTILTHIEARRHEPILDMDELIHLRETMRFAPLAGWLEPAIRFLPSYKFRIPQSSLTSAEKVVLLAEQHFASNRVPAYCDRIMYRAVDFDRAEHGDTDPTRPRAAGWISRGSDDDDDDSAADEKRPKSTAQKSDEEEEEEEEEEPPAPSWTAAREFTAAGISPLAYSCAHEVTWSDHKPVAAVFALRIDYLASETSDDRVMTTEDQDALVGWARAKQSERFWEITSANLYVRCGMAVLFGFAAVAAVAWAGWWDGRFQLKGAGRRT</sequence>
<evidence type="ECO:0000256" key="1">
    <source>
        <dbReference type="SAM" id="MobiDB-lite"/>
    </source>
</evidence>